<name>A0A1M7DMI8_9RHOB</name>
<organism evidence="1 2">
    <name type="scientific">Paracoccus solventivorans</name>
    <dbReference type="NCBI Taxonomy" id="53463"/>
    <lineage>
        <taxon>Bacteria</taxon>
        <taxon>Pseudomonadati</taxon>
        <taxon>Pseudomonadota</taxon>
        <taxon>Alphaproteobacteria</taxon>
        <taxon>Rhodobacterales</taxon>
        <taxon>Paracoccaceae</taxon>
        <taxon>Paracoccus</taxon>
    </lineage>
</organism>
<dbReference type="EMBL" id="FRCK01000001">
    <property type="protein sequence ID" value="SHL80608.1"/>
    <property type="molecule type" value="Genomic_DNA"/>
</dbReference>
<protein>
    <submittedName>
        <fullName evidence="1">Phage tail tube protein</fullName>
    </submittedName>
</protein>
<evidence type="ECO:0000313" key="2">
    <source>
        <dbReference type="Proteomes" id="UP000184444"/>
    </source>
</evidence>
<dbReference type="Pfam" id="PF06199">
    <property type="entry name" value="Phage_tail_2"/>
    <property type="match status" value="1"/>
</dbReference>
<gene>
    <name evidence="1" type="ORF">SAMN05444389_101441</name>
</gene>
<proteinExistence type="predicted"/>
<dbReference type="STRING" id="53463.SAMN05444389_101441"/>
<dbReference type="Proteomes" id="UP000184444">
    <property type="component" value="Unassembled WGS sequence"/>
</dbReference>
<dbReference type="InterPro" id="IPR011855">
    <property type="entry name" value="Phgtail_TP901_1"/>
</dbReference>
<keyword evidence="2" id="KW-1185">Reference proteome</keyword>
<dbReference type="AlphaFoldDB" id="A0A1M7DMI8"/>
<dbReference type="RefSeq" id="WP_084731912.1">
    <property type="nucleotide sequence ID" value="NZ_FRCK01000001.1"/>
</dbReference>
<dbReference type="OrthoDB" id="7774124at2"/>
<sequence length="154" mass="16654">MALPERHYRGDIVVMVDWSATGGVGATWTNFCGATSVSLNVDNEVQEETVGDCDDWTLPPQKVAEYGAQSWSIRINATLAAANRDKILRAAKDQVVLPIRVHIVGAQTGEVEYIDGPLILPSLSIDNIGNVDRAAVTLTLNGRFKEAPEFTDAT</sequence>
<evidence type="ECO:0000313" key="1">
    <source>
        <dbReference type="EMBL" id="SHL80608.1"/>
    </source>
</evidence>
<reference evidence="2" key="1">
    <citation type="submission" date="2016-11" db="EMBL/GenBank/DDBJ databases">
        <authorList>
            <person name="Varghese N."/>
            <person name="Submissions S."/>
        </authorList>
    </citation>
    <scope>NUCLEOTIDE SEQUENCE [LARGE SCALE GENOMIC DNA]</scope>
    <source>
        <strain evidence="2">DSM 6637</strain>
    </source>
</reference>
<accession>A0A1M7DMI8</accession>